<sequence length="415" mass="46801">MAETVADLTAAVNAALSKLSPTDDIPDPARLQLLQALDKLRGAVEPPIQSLLNICWAVRQALDCGFVAGPSPGCHPNCDWDGSFRCVCRCRRCLVDCQRVERKDQGRQGPAGPDHAAPERQSPLHRNRGGQIPATALSAGVRDWRPAHHMILRATAYTHEFLEARGYQSPDDAYETPFQRAYGTKLHHFEWLAQHPEEQHAFSTVMETGNRAVEGEQWYDFYPWEERLASEADRVLLVDIGGGKGHDLARFKEKKNPAGRLILQDLSEVIQDIQAPLAQGIEAQGYSMFDPQPIRGAKAYYMRTVLHDWPDKQALQALQRIREAMADDSVLLINENSVPETGVPRFNASVDLIMMTVFSSLERTEKQWLSLLERAQFNVINGWRENRTQRLMEIFLGEIKGKMMNKQPDSRKKPG</sequence>
<keyword evidence="3" id="KW-0949">S-adenosyl-L-methionine</keyword>
<comment type="caution">
    <text evidence="6">The sequence shown here is derived from an EMBL/GenBank/DDBJ whole genome shotgun (WGS) entry which is preliminary data.</text>
</comment>
<dbReference type="OrthoDB" id="1535081at2759"/>
<evidence type="ECO:0000256" key="4">
    <source>
        <dbReference type="SAM" id="MobiDB-lite"/>
    </source>
</evidence>
<dbReference type="InterPro" id="IPR029063">
    <property type="entry name" value="SAM-dependent_MTases_sf"/>
</dbReference>
<feature type="domain" description="O-methyltransferase C-terminal" evidence="5">
    <location>
        <begin position="175"/>
        <end position="377"/>
    </location>
</feature>
<reference evidence="6 7" key="1">
    <citation type="submission" date="2015-02" db="EMBL/GenBank/DDBJ databases">
        <title>Draft genome sequence of Aspergillus parasiticus SU-1.</title>
        <authorList>
            <person name="Yu J."/>
            <person name="Fedorova N."/>
            <person name="Yin Y."/>
            <person name="Losada L."/>
            <person name="Zafar N."/>
            <person name="Taujale R."/>
            <person name="Ehrlich K.C."/>
            <person name="Bhatnagar D."/>
            <person name="Cleveland T.E."/>
            <person name="Bennett J.W."/>
            <person name="Nierman W.C."/>
        </authorList>
    </citation>
    <scope>NUCLEOTIDE SEQUENCE [LARGE SCALE GENOMIC DNA]</scope>
    <source>
        <strain evidence="7">ATCC 56775 / NRRL 5862 / SRRC 143 / SU-1</strain>
    </source>
</reference>
<keyword evidence="1 6" id="KW-0489">Methyltransferase</keyword>
<evidence type="ECO:0000256" key="2">
    <source>
        <dbReference type="ARBA" id="ARBA00022679"/>
    </source>
</evidence>
<dbReference type="EMBL" id="JZEE01000392">
    <property type="protein sequence ID" value="KJK64551.1"/>
    <property type="molecule type" value="Genomic_DNA"/>
</dbReference>
<accession>A0A0F0IBP9</accession>
<dbReference type="Proteomes" id="UP000033540">
    <property type="component" value="Unassembled WGS sequence"/>
</dbReference>
<dbReference type="PANTHER" id="PTHR43712">
    <property type="entry name" value="PUTATIVE (AFU_ORTHOLOGUE AFUA_4G14580)-RELATED"/>
    <property type="match status" value="1"/>
</dbReference>
<dbReference type="PANTHER" id="PTHR43712:SF11">
    <property type="entry name" value="O-METHYLTRANSFERASE (AFU_ORTHOLOGUE AFUA_2G17820)-RELATED"/>
    <property type="match status" value="1"/>
</dbReference>
<evidence type="ECO:0000259" key="5">
    <source>
        <dbReference type="Pfam" id="PF00891"/>
    </source>
</evidence>
<feature type="region of interest" description="Disordered" evidence="4">
    <location>
        <begin position="104"/>
        <end position="131"/>
    </location>
</feature>
<evidence type="ECO:0000256" key="1">
    <source>
        <dbReference type="ARBA" id="ARBA00022603"/>
    </source>
</evidence>
<dbReference type="Pfam" id="PF00891">
    <property type="entry name" value="Methyltransf_2"/>
    <property type="match status" value="1"/>
</dbReference>
<keyword evidence="2 6" id="KW-0808">Transferase</keyword>
<dbReference type="SUPFAM" id="SSF53335">
    <property type="entry name" value="S-adenosyl-L-methionine-dependent methyltransferases"/>
    <property type="match status" value="1"/>
</dbReference>
<protein>
    <submittedName>
        <fullName evidence="6">O-methyltransferase</fullName>
    </submittedName>
</protein>
<proteinExistence type="predicted"/>
<dbReference type="InterPro" id="IPR016461">
    <property type="entry name" value="COMT-like"/>
</dbReference>
<organism evidence="6 7">
    <name type="scientific">Aspergillus parasiticus (strain ATCC 56775 / NRRL 5862 / SRRC 143 / SU-1)</name>
    <dbReference type="NCBI Taxonomy" id="1403190"/>
    <lineage>
        <taxon>Eukaryota</taxon>
        <taxon>Fungi</taxon>
        <taxon>Dikarya</taxon>
        <taxon>Ascomycota</taxon>
        <taxon>Pezizomycotina</taxon>
        <taxon>Eurotiomycetes</taxon>
        <taxon>Eurotiomycetidae</taxon>
        <taxon>Eurotiales</taxon>
        <taxon>Aspergillaceae</taxon>
        <taxon>Aspergillus</taxon>
        <taxon>Aspergillus subgen. Circumdati</taxon>
    </lineage>
</organism>
<evidence type="ECO:0000313" key="6">
    <source>
        <dbReference type="EMBL" id="KJK64551.1"/>
    </source>
</evidence>
<dbReference type="GO" id="GO:0044550">
    <property type="term" value="P:secondary metabolite biosynthetic process"/>
    <property type="evidence" value="ECO:0007669"/>
    <property type="project" value="UniProtKB-ARBA"/>
</dbReference>
<dbReference type="GO" id="GO:0032259">
    <property type="term" value="P:methylation"/>
    <property type="evidence" value="ECO:0007669"/>
    <property type="project" value="UniProtKB-KW"/>
</dbReference>
<dbReference type="GO" id="GO:0008171">
    <property type="term" value="F:O-methyltransferase activity"/>
    <property type="evidence" value="ECO:0007669"/>
    <property type="project" value="InterPro"/>
</dbReference>
<name>A0A0F0IBP9_ASPPU</name>
<evidence type="ECO:0000313" key="7">
    <source>
        <dbReference type="Proteomes" id="UP000033540"/>
    </source>
</evidence>
<dbReference type="AlphaFoldDB" id="A0A0F0IBP9"/>
<dbReference type="PROSITE" id="PS51683">
    <property type="entry name" value="SAM_OMT_II"/>
    <property type="match status" value="1"/>
</dbReference>
<gene>
    <name evidence="6" type="ORF">P875_00011208</name>
</gene>
<evidence type="ECO:0000256" key="3">
    <source>
        <dbReference type="ARBA" id="ARBA00022691"/>
    </source>
</evidence>
<dbReference type="InterPro" id="IPR001077">
    <property type="entry name" value="COMT_C"/>
</dbReference>
<dbReference type="Gene3D" id="3.40.50.150">
    <property type="entry name" value="Vaccinia Virus protein VP39"/>
    <property type="match status" value="1"/>
</dbReference>